<dbReference type="AlphaFoldDB" id="A0A0G4GZY3"/>
<name>A0A0G4GZY3_VITBC</name>
<sequence>MSEASEPTLPKSGAMAEVWQFEKTDKWRMDIQKLSKKTQLKKAKAPDEVSFSFPQFFIDLIGHVLFYHLALLSLPVLYWLYGGPKGGYFAMRNRLFLGYDANSINQLLQASLYMVAFYI</sequence>
<evidence type="ECO:0000256" key="1">
    <source>
        <dbReference type="SAM" id="Phobius"/>
    </source>
</evidence>
<dbReference type="EMBL" id="CDMY01000908">
    <property type="protein sequence ID" value="CEM36850.1"/>
    <property type="molecule type" value="Genomic_DNA"/>
</dbReference>
<keyword evidence="1" id="KW-0812">Transmembrane</keyword>
<dbReference type="InParanoid" id="A0A0G4GZY3"/>
<dbReference type="PhylomeDB" id="A0A0G4GZY3"/>
<protein>
    <submittedName>
        <fullName evidence="2">Uncharacterized protein</fullName>
    </submittedName>
</protein>
<feature type="transmembrane region" description="Helical" evidence="1">
    <location>
        <begin position="60"/>
        <end position="81"/>
    </location>
</feature>
<proteinExistence type="predicted"/>
<keyword evidence="1" id="KW-1133">Transmembrane helix</keyword>
<dbReference type="VEuPathDB" id="CryptoDB:Vbra_3458"/>
<evidence type="ECO:0000313" key="2">
    <source>
        <dbReference type="EMBL" id="CEM36850.1"/>
    </source>
</evidence>
<keyword evidence="3" id="KW-1185">Reference proteome</keyword>
<reference evidence="2 3" key="1">
    <citation type="submission" date="2014-11" db="EMBL/GenBank/DDBJ databases">
        <authorList>
            <person name="Zhu J."/>
            <person name="Qi W."/>
            <person name="Song R."/>
        </authorList>
    </citation>
    <scope>NUCLEOTIDE SEQUENCE [LARGE SCALE GENOMIC DNA]</scope>
</reference>
<evidence type="ECO:0000313" key="3">
    <source>
        <dbReference type="Proteomes" id="UP000041254"/>
    </source>
</evidence>
<accession>A0A0G4GZY3</accession>
<keyword evidence="1" id="KW-0472">Membrane</keyword>
<gene>
    <name evidence="2" type="ORF">Vbra_3458</name>
</gene>
<organism evidence="2 3">
    <name type="scientific">Vitrella brassicaformis (strain CCMP3155)</name>
    <dbReference type="NCBI Taxonomy" id="1169540"/>
    <lineage>
        <taxon>Eukaryota</taxon>
        <taxon>Sar</taxon>
        <taxon>Alveolata</taxon>
        <taxon>Colpodellida</taxon>
        <taxon>Vitrellaceae</taxon>
        <taxon>Vitrella</taxon>
    </lineage>
</organism>
<dbReference type="Proteomes" id="UP000041254">
    <property type="component" value="Unassembled WGS sequence"/>
</dbReference>